<sequence>MFDTIGDIDISVTWCKANDICHTMNGYLTSIENESEMNAITEYLKTNLLNAPPWWVPGNDLASEGNYVWANTGTPMNYSPWTDGQPDNSKRSENCVHVWLYDHEYKMNDWGCRREDWHLDLVNVLYIFLINDDDN</sequence>
<evidence type="ECO:0000313" key="2">
    <source>
        <dbReference type="EnsemblMetazoa" id="GPAI004355-PA"/>
    </source>
</evidence>
<accession>A0A1A9Z5C4</accession>
<dbReference type="Proteomes" id="UP000092445">
    <property type="component" value="Unassembled WGS sequence"/>
</dbReference>
<evidence type="ECO:0000313" key="3">
    <source>
        <dbReference type="Proteomes" id="UP000092445"/>
    </source>
</evidence>
<dbReference type="InterPro" id="IPR016187">
    <property type="entry name" value="CTDL_fold"/>
</dbReference>
<protein>
    <submittedName>
        <fullName evidence="2">C-type lectin domain-containing protein</fullName>
    </submittedName>
</protein>
<keyword evidence="3" id="KW-1185">Reference proteome</keyword>
<dbReference type="Pfam" id="PF00059">
    <property type="entry name" value="Lectin_C"/>
    <property type="match status" value="1"/>
</dbReference>
<dbReference type="PROSITE" id="PS50041">
    <property type="entry name" value="C_TYPE_LECTIN_2"/>
    <property type="match status" value="1"/>
</dbReference>
<dbReference type="PANTHER" id="PTHR22803">
    <property type="entry name" value="MANNOSE, PHOSPHOLIPASE, LECTIN RECEPTOR RELATED"/>
    <property type="match status" value="1"/>
</dbReference>
<organism evidence="2 3">
    <name type="scientific">Glossina pallidipes</name>
    <name type="common">Tsetse fly</name>
    <dbReference type="NCBI Taxonomy" id="7398"/>
    <lineage>
        <taxon>Eukaryota</taxon>
        <taxon>Metazoa</taxon>
        <taxon>Ecdysozoa</taxon>
        <taxon>Arthropoda</taxon>
        <taxon>Hexapoda</taxon>
        <taxon>Insecta</taxon>
        <taxon>Pterygota</taxon>
        <taxon>Neoptera</taxon>
        <taxon>Endopterygota</taxon>
        <taxon>Diptera</taxon>
        <taxon>Brachycera</taxon>
        <taxon>Muscomorpha</taxon>
        <taxon>Hippoboscoidea</taxon>
        <taxon>Glossinidae</taxon>
        <taxon>Glossina</taxon>
    </lineage>
</organism>
<dbReference type="SUPFAM" id="SSF56436">
    <property type="entry name" value="C-type lectin-like"/>
    <property type="match status" value="1"/>
</dbReference>
<reference evidence="2" key="2">
    <citation type="submission" date="2020-05" db="UniProtKB">
        <authorList>
            <consortium name="EnsemblMetazoa"/>
        </authorList>
    </citation>
    <scope>IDENTIFICATION</scope>
    <source>
        <strain evidence="2">IAEA</strain>
    </source>
</reference>
<proteinExistence type="predicted"/>
<dbReference type="InterPro" id="IPR050111">
    <property type="entry name" value="C-type_lectin/snaclec_domain"/>
</dbReference>
<evidence type="ECO:0000259" key="1">
    <source>
        <dbReference type="PROSITE" id="PS50041"/>
    </source>
</evidence>
<feature type="domain" description="C-type lectin" evidence="1">
    <location>
        <begin position="13"/>
        <end position="115"/>
    </location>
</feature>
<dbReference type="EnsemblMetazoa" id="GPAI004355-RA">
    <property type="protein sequence ID" value="GPAI004355-PA"/>
    <property type="gene ID" value="GPAI004355"/>
</dbReference>
<dbReference type="InterPro" id="IPR016186">
    <property type="entry name" value="C-type_lectin-like/link_sf"/>
</dbReference>
<dbReference type="Gene3D" id="3.10.100.10">
    <property type="entry name" value="Mannose-Binding Protein A, subunit A"/>
    <property type="match status" value="1"/>
</dbReference>
<dbReference type="CDD" id="cd00037">
    <property type="entry name" value="CLECT"/>
    <property type="match status" value="1"/>
</dbReference>
<reference evidence="3" key="1">
    <citation type="submission" date="2014-03" db="EMBL/GenBank/DDBJ databases">
        <authorList>
            <person name="Aksoy S."/>
            <person name="Warren W."/>
            <person name="Wilson R.K."/>
        </authorList>
    </citation>
    <scope>NUCLEOTIDE SEQUENCE [LARGE SCALE GENOMIC DNA]</scope>
    <source>
        <strain evidence="3">IAEA</strain>
    </source>
</reference>
<name>A0A1A9Z5C4_GLOPL</name>
<dbReference type="STRING" id="7398.A0A1A9Z5C4"/>
<dbReference type="InterPro" id="IPR001304">
    <property type="entry name" value="C-type_lectin-like"/>
</dbReference>
<dbReference type="VEuPathDB" id="VectorBase:GPAI004355"/>
<dbReference type="AlphaFoldDB" id="A0A1A9Z5C4"/>